<evidence type="ECO:0000313" key="5">
    <source>
        <dbReference type="Proteomes" id="UP001272940"/>
    </source>
</evidence>
<evidence type="ECO:0000256" key="1">
    <source>
        <dbReference type="SAM" id="Phobius"/>
    </source>
</evidence>
<keyword evidence="5" id="KW-1185">Reference proteome</keyword>
<dbReference type="RefSeq" id="WP_066624389.1">
    <property type="nucleotide sequence ID" value="NZ_CP022048.2"/>
</dbReference>
<keyword evidence="1" id="KW-0472">Membrane</keyword>
<reference evidence="3" key="3">
    <citation type="submission" date="2022-06" db="EMBL/GenBank/DDBJ databases">
        <authorList>
            <person name="Hesketh-Best P.J."/>
            <person name="Koch M.J."/>
        </authorList>
    </citation>
    <scope>NUCLEOTIDE SEQUENCE</scope>
    <source>
        <strain evidence="3">PC206-O</strain>
    </source>
</reference>
<gene>
    <name evidence="2" type="ORF">CEP68_12620</name>
    <name evidence="3" type="ORF">NJD11_05010</name>
</gene>
<dbReference type="EMBL" id="CP022048">
    <property type="protein sequence ID" value="ASE40277.1"/>
    <property type="molecule type" value="Genomic_DNA"/>
</dbReference>
<evidence type="ECO:0000313" key="3">
    <source>
        <dbReference type="EMBL" id="MDX2334299.1"/>
    </source>
</evidence>
<dbReference type="KEGG" id="bvc:CEP68_12620"/>
<feature type="transmembrane region" description="Helical" evidence="1">
    <location>
        <begin position="53"/>
        <end position="74"/>
    </location>
</feature>
<accession>A0A1Z3UAI3</accession>
<dbReference type="AlphaFoldDB" id="A0A1Z3UAI3"/>
<reference evidence="2" key="2">
    <citation type="submission" date="2017-12" db="EMBL/GenBank/DDBJ databases">
        <title>FDA dAtabase for Regulatory Grade micrObial Sequences (FDA-ARGOS): Supporting development and validation of Infectious Disease Dx tests.</title>
        <authorList>
            <person name="Campos J."/>
            <person name="Goldberg B."/>
            <person name="Tallon L."/>
            <person name="Sadzewicz L."/>
            <person name="Sengamalay N."/>
            <person name="Ott S."/>
            <person name="Godinez A."/>
            <person name="Nagaraj S."/>
            <person name="Vavikolanu K."/>
            <person name="Vyas G."/>
            <person name="Nadendla S."/>
            <person name="Aluvathingal J."/>
            <person name="Geyer C."/>
            <person name="Nandy P."/>
            <person name="Hobson J."/>
            <person name="Sichtig H."/>
        </authorList>
    </citation>
    <scope>NUCLEOTIDE SEQUENCE</scope>
    <source>
        <strain evidence="2">FDAARGOS_289</strain>
    </source>
</reference>
<evidence type="ECO:0000313" key="4">
    <source>
        <dbReference type="Proteomes" id="UP000197050"/>
    </source>
</evidence>
<dbReference type="Proteomes" id="UP001272940">
    <property type="component" value="Unassembled WGS sequence"/>
</dbReference>
<reference evidence="3 5" key="4">
    <citation type="journal article" date="2023" name="FEMS Microbes">
        <title>Whole genomes of deep-sea sponge-associated bacteria exhibit high novel natural product potential.</title>
        <authorList>
            <person name="Hesketh-Best P.J."/>
            <person name="January G.G."/>
            <person name="Koch M.J."/>
            <person name="Warburton P.J."/>
            <person name="Howell K.L."/>
            <person name="Upton M."/>
        </authorList>
    </citation>
    <scope>NUCLEOTIDE SEQUENCE [LARGE SCALE GENOMIC DNA]</scope>
    <source>
        <strain evidence="3 5">PC206-O</strain>
    </source>
</reference>
<proteinExistence type="predicted"/>
<reference evidence="4" key="1">
    <citation type="submission" date="2017-06" db="EMBL/GenBank/DDBJ databases">
        <title>FDA dAtabase for Regulatory Grade micrObial Sequences (FDA-ARGOS): Supporting development and validation of Infectious Disease Dx tests.</title>
        <authorList>
            <person name="Minogue T."/>
            <person name="Wolcott M."/>
            <person name="Wasieloski L."/>
            <person name="Aguilar W."/>
            <person name="Moore D."/>
            <person name="Tallon L."/>
            <person name="Sadzewicz L."/>
            <person name="Sengamalay N."/>
            <person name="Ott S."/>
            <person name="Godinez A."/>
            <person name="Nagaraj S."/>
            <person name="Nadendla S."/>
            <person name="Geyer C."/>
            <person name="Sichtig H."/>
        </authorList>
    </citation>
    <scope>NUCLEOTIDE SEQUENCE [LARGE SCALE GENOMIC DNA]</scope>
    <source>
        <strain evidence="4">FDAARGOS_289</strain>
    </source>
</reference>
<organism evidence="2 4">
    <name type="scientific">Brevundimonas vesicularis</name>
    <name type="common">Pseudomonas vesicularis</name>
    <dbReference type="NCBI Taxonomy" id="41276"/>
    <lineage>
        <taxon>Bacteria</taxon>
        <taxon>Pseudomonadati</taxon>
        <taxon>Pseudomonadota</taxon>
        <taxon>Alphaproteobacteria</taxon>
        <taxon>Caulobacterales</taxon>
        <taxon>Caulobacteraceae</taxon>
        <taxon>Brevundimonas</taxon>
    </lineage>
</organism>
<sequence>MAVVADGMVFLFLLYAAMRSGRRWTQAAAAFQLLILATHYAFASNRELEQWAYVSAYYVWNIAVIAALLAGVIWRARRPLL</sequence>
<dbReference type="EMBL" id="JAMYEC010000002">
    <property type="protein sequence ID" value="MDX2334299.1"/>
    <property type="molecule type" value="Genomic_DNA"/>
</dbReference>
<dbReference type="Proteomes" id="UP000197050">
    <property type="component" value="Chromosome"/>
</dbReference>
<dbReference type="GeneID" id="34014292"/>
<keyword evidence="1" id="KW-0812">Transmembrane</keyword>
<evidence type="ECO:0000313" key="2">
    <source>
        <dbReference type="EMBL" id="ASE40277.1"/>
    </source>
</evidence>
<name>A0A1Z3UAI3_BREVE</name>
<keyword evidence="1" id="KW-1133">Transmembrane helix</keyword>
<protein>
    <submittedName>
        <fullName evidence="2">Uncharacterized protein</fullName>
    </submittedName>
</protein>